<dbReference type="OrthoDB" id="9799092at2"/>
<keyword evidence="2" id="KW-0012">Acyltransferase</keyword>
<evidence type="ECO:0000259" key="3">
    <source>
        <dbReference type="PROSITE" id="PS51186"/>
    </source>
</evidence>
<keyword evidence="1 4" id="KW-0808">Transferase</keyword>
<dbReference type="InterPro" id="IPR016181">
    <property type="entry name" value="Acyl_CoA_acyltransferase"/>
</dbReference>
<evidence type="ECO:0000313" key="4">
    <source>
        <dbReference type="EMBL" id="RZU02553.1"/>
    </source>
</evidence>
<dbReference type="Gene3D" id="3.40.630.30">
    <property type="match status" value="1"/>
</dbReference>
<protein>
    <submittedName>
        <fullName evidence="4">GNAT family acetyltransferase</fullName>
    </submittedName>
</protein>
<dbReference type="PANTHER" id="PTHR43877:SF1">
    <property type="entry name" value="ACETYLTRANSFERASE"/>
    <property type="match status" value="1"/>
</dbReference>
<reference evidence="4 5" key="1">
    <citation type="submission" date="2019-02" db="EMBL/GenBank/DDBJ databases">
        <title>Genomic Encyclopedia of Type Strains, Phase IV (KMG-IV): sequencing the most valuable type-strain genomes for metagenomic binning, comparative biology and taxonomic classification.</title>
        <authorList>
            <person name="Goeker M."/>
        </authorList>
    </citation>
    <scope>NUCLEOTIDE SEQUENCE [LARGE SCALE GENOMIC DNA]</scope>
    <source>
        <strain evidence="4 5">DSM 19570</strain>
    </source>
</reference>
<dbReference type="InterPro" id="IPR000182">
    <property type="entry name" value="GNAT_dom"/>
</dbReference>
<feature type="domain" description="N-acetyltransferase" evidence="3">
    <location>
        <begin position="2"/>
        <end position="159"/>
    </location>
</feature>
<comment type="caution">
    <text evidence="4">The sequence shown here is derived from an EMBL/GenBank/DDBJ whole genome shotgun (WGS) entry which is preliminary data.</text>
</comment>
<name>A0A4Q7W0M3_9BURK</name>
<dbReference type="Pfam" id="PF00583">
    <property type="entry name" value="Acetyltransf_1"/>
    <property type="match status" value="1"/>
</dbReference>
<gene>
    <name evidence="4" type="ORF">EV670_0581</name>
</gene>
<dbReference type="PROSITE" id="PS51186">
    <property type="entry name" value="GNAT"/>
    <property type="match status" value="1"/>
</dbReference>
<keyword evidence="5" id="KW-1185">Reference proteome</keyword>
<proteinExistence type="predicted"/>
<evidence type="ECO:0000256" key="2">
    <source>
        <dbReference type="ARBA" id="ARBA00023315"/>
    </source>
</evidence>
<dbReference type="AlphaFoldDB" id="A0A4Q7W0M3"/>
<evidence type="ECO:0000256" key="1">
    <source>
        <dbReference type="ARBA" id="ARBA00022679"/>
    </source>
</evidence>
<dbReference type="SUPFAM" id="SSF55729">
    <property type="entry name" value="Acyl-CoA N-acyltransferases (Nat)"/>
    <property type="match status" value="1"/>
</dbReference>
<accession>A0A4Q7W0M3</accession>
<dbReference type="Proteomes" id="UP000293671">
    <property type="component" value="Unassembled WGS sequence"/>
</dbReference>
<dbReference type="EMBL" id="SHKP01000004">
    <property type="protein sequence ID" value="RZU02553.1"/>
    <property type="molecule type" value="Genomic_DNA"/>
</dbReference>
<dbReference type="InterPro" id="IPR050832">
    <property type="entry name" value="Bact_Acetyltransf"/>
</dbReference>
<sequence length="159" mass="17411">MLRFRPLVAADQPQLWHWLHVALWDPPPAGLRPIEVLEVPGVRIYAEDWGRPGDVGVVAQVDGVDAGACWMRLLPAGVGLASMDEQTPQLGIALLPPFQHRGHGRPLMQAALAAARQAGHARVALTVHPQNPAQQLYESCGFRKIELRSTYHLMVADLA</sequence>
<dbReference type="PANTHER" id="PTHR43877">
    <property type="entry name" value="AMINOALKYLPHOSPHONATE N-ACETYLTRANSFERASE-RELATED-RELATED"/>
    <property type="match status" value="1"/>
</dbReference>
<dbReference type="RefSeq" id="WP_130430306.1">
    <property type="nucleotide sequence ID" value="NZ_SHKP01000004.1"/>
</dbReference>
<evidence type="ECO:0000313" key="5">
    <source>
        <dbReference type="Proteomes" id="UP000293671"/>
    </source>
</evidence>
<dbReference type="GO" id="GO:0016747">
    <property type="term" value="F:acyltransferase activity, transferring groups other than amino-acyl groups"/>
    <property type="evidence" value="ECO:0007669"/>
    <property type="project" value="InterPro"/>
</dbReference>
<organism evidence="4 5">
    <name type="scientific">Rivibacter subsaxonicus</name>
    <dbReference type="NCBI Taxonomy" id="457575"/>
    <lineage>
        <taxon>Bacteria</taxon>
        <taxon>Pseudomonadati</taxon>
        <taxon>Pseudomonadota</taxon>
        <taxon>Betaproteobacteria</taxon>
        <taxon>Burkholderiales</taxon>
        <taxon>Rivibacter</taxon>
    </lineage>
</organism>